<keyword evidence="1" id="KW-1133">Transmembrane helix</keyword>
<keyword evidence="3" id="KW-1185">Reference proteome</keyword>
<evidence type="ECO:0000256" key="1">
    <source>
        <dbReference type="SAM" id="Phobius"/>
    </source>
</evidence>
<evidence type="ECO:0000313" key="3">
    <source>
        <dbReference type="Proteomes" id="UP000192333"/>
    </source>
</evidence>
<dbReference type="STRING" id="758820.SAMN00777080_4395"/>
<dbReference type="RefSeq" id="WP_084122709.1">
    <property type="nucleotide sequence ID" value="NZ_LT838813.1"/>
</dbReference>
<dbReference type="EMBL" id="LT838813">
    <property type="protein sequence ID" value="SMD45732.1"/>
    <property type="molecule type" value="Genomic_DNA"/>
</dbReference>
<reference evidence="3" key="1">
    <citation type="submission" date="2017-04" db="EMBL/GenBank/DDBJ databases">
        <authorList>
            <person name="Varghese N."/>
            <person name="Submissions S."/>
        </authorList>
    </citation>
    <scope>NUCLEOTIDE SEQUENCE [LARGE SCALE GENOMIC DNA]</scope>
    <source>
        <strain evidence="3">DSM 16537</strain>
    </source>
</reference>
<feature type="transmembrane region" description="Helical" evidence="1">
    <location>
        <begin position="66"/>
        <end position="86"/>
    </location>
</feature>
<accession>A0A1W2HAH4</accession>
<dbReference type="AlphaFoldDB" id="A0A1W2HAH4"/>
<proteinExistence type="predicted"/>
<evidence type="ECO:0000313" key="2">
    <source>
        <dbReference type="EMBL" id="SMD45732.1"/>
    </source>
</evidence>
<gene>
    <name evidence="2" type="ORF">SAMN00777080_4395</name>
</gene>
<protein>
    <submittedName>
        <fullName evidence="2">Uncharacterized protein</fullName>
    </submittedName>
</protein>
<dbReference type="Proteomes" id="UP000192333">
    <property type="component" value="Chromosome I"/>
</dbReference>
<name>A0A1W2HAH4_9BACT</name>
<keyword evidence="1" id="KW-0472">Membrane</keyword>
<sequence length="88" mass="10210">MRKQKILDQSKSFTRLIYMAMVLIAILSLIFLKDLSNATITFALALAFDPFDQSQEWKKRPIWQRIWLGVHLLIAVGMLGLLLSGWEF</sequence>
<organism evidence="2 3">
    <name type="scientific">Aquiflexum balticum DSM 16537</name>
    <dbReference type="NCBI Taxonomy" id="758820"/>
    <lineage>
        <taxon>Bacteria</taxon>
        <taxon>Pseudomonadati</taxon>
        <taxon>Bacteroidota</taxon>
        <taxon>Cytophagia</taxon>
        <taxon>Cytophagales</taxon>
        <taxon>Cyclobacteriaceae</taxon>
        <taxon>Aquiflexum</taxon>
    </lineage>
</organism>
<feature type="transmembrane region" description="Helical" evidence="1">
    <location>
        <begin position="12"/>
        <end position="32"/>
    </location>
</feature>
<dbReference type="OrthoDB" id="962439at2"/>
<keyword evidence="1" id="KW-0812">Transmembrane</keyword>